<dbReference type="OrthoDB" id="1001975at2759"/>
<organism evidence="1 2">
    <name type="scientific">Hibiscus trionum</name>
    <name type="common">Flower of an hour</name>
    <dbReference type="NCBI Taxonomy" id="183268"/>
    <lineage>
        <taxon>Eukaryota</taxon>
        <taxon>Viridiplantae</taxon>
        <taxon>Streptophyta</taxon>
        <taxon>Embryophyta</taxon>
        <taxon>Tracheophyta</taxon>
        <taxon>Spermatophyta</taxon>
        <taxon>Magnoliopsida</taxon>
        <taxon>eudicotyledons</taxon>
        <taxon>Gunneridae</taxon>
        <taxon>Pentapetalae</taxon>
        <taxon>rosids</taxon>
        <taxon>malvids</taxon>
        <taxon>Malvales</taxon>
        <taxon>Malvaceae</taxon>
        <taxon>Malvoideae</taxon>
        <taxon>Hibiscus</taxon>
    </lineage>
</organism>
<evidence type="ECO:0000313" key="2">
    <source>
        <dbReference type="Proteomes" id="UP001165190"/>
    </source>
</evidence>
<evidence type="ECO:0000313" key="1">
    <source>
        <dbReference type="EMBL" id="GMI73906.1"/>
    </source>
</evidence>
<name>A0A9W7HAG5_HIBTR</name>
<dbReference type="PANTHER" id="PTHR19446">
    <property type="entry name" value="REVERSE TRANSCRIPTASES"/>
    <property type="match status" value="1"/>
</dbReference>
<reference evidence="1" key="1">
    <citation type="submission" date="2023-05" db="EMBL/GenBank/DDBJ databases">
        <title>Genome and transcriptome analyses reveal genes involved in the formation of fine ridges on petal epidermal cells in Hibiscus trionum.</title>
        <authorList>
            <person name="Koshimizu S."/>
            <person name="Masuda S."/>
            <person name="Ishii T."/>
            <person name="Shirasu K."/>
            <person name="Hoshino A."/>
            <person name="Arita M."/>
        </authorList>
    </citation>
    <scope>NUCLEOTIDE SEQUENCE</scope>
    <source>
        <strain evidence="1">Hamamatsu line</strain>
    </source>
</reference>
<protein>
    <submittedName>
        <fullName evidence="1">Uncharacterized protein</fullName>
    </submittedName>
</protein>
<dbReference type="Proteomes" id="UP001165190">
    <property type="component" value="Unassembled WGS sequence"/>
</dbReference>
<comment type="caution">
    <text evidence="1">The sequence shown here is derived from an EMBL/GenBank/DDBJ whole genome shotgun (WGS) entry which is preliminary data.</text>
</comment>
<sequence length="145" mass="16728">MLRTEERAWAQKSRSKWILEGDQNTGYFHYVASNRRRANSILALTNNGVVITKPSEIRDGVFSYFSEAYNTCTALEVNELDLGFKQLSQGQRDDLEKNFTAEEVWEAIATMKGDRAPGPDGFTMEFFKTFWPSIKPTVMEFFEDF</sequence>
<dbReference type="EMBL" id="BSYR01000010">
    <property type="protein sequence ID" value="GMI73906.1"/>
    <property type="molecule type" value="Genomic_DNA"/>
</dbReference>
<gene>
    <name evidence="1" type="ORF">HRI_001059900</name>
</gene>
<keyword evidence="2" id="KW-1185">Reference proteome</keyword>
<proteinExistence type="predicted"/>
<accession>A0A9W7HAG5</accession>
<dbReference type="AlphaFoldDB" id="A0A9W7HAG5"/>